<organism evidence="4 5">
    <name type="scientific">Pectobacterium brasiliense</name>
    <dbReference type="NCBI Taxonomy" id="180957"/>
    <lineage>
        <taxon>Bacteria</taxon>
        <taxon>Pseudomonadati</taxon>
        <taxon>Pseudomonadota</taxon>
        <taxon>Gammaproteobacteria</taxon>
        <taxon>Enterobacterales</taxon>
        <taxon>Pectobacteriaceae</taxon>
        <taxon>Pectobacterium</taxon>
    </lineage>
</organism>
<dbReference type="InterPro" id="IPR041167">
    <property type="entry name" value="Saf_2TM"/>
</dbReference>
<reference evidence="4" key="1">
    <citation type="submission" date="2020-07" db="EMBL/GenBank/DDBJ databases">
        <title>A pangenomic view of the genus Pectobacterium provides insights into genome organization, phylogeny, and virulence.</title>
        <authorList>
            <person name="Jonkheer E."/>
            <person name="Brankovics B."/>
            <person name="Houwers I."/>
            <person name="Van Der Wolf J."/>
            <person name="Bonants P."/>
            <person name="Vreeburg R."/>
            <person name="Bollema R."/>
            <person name="De Haan J."/>
            <person name="Berke L."/>
            <person name="De Ridder D."/>
            <person name="Smit S."/>
            <person name="Van Der Lee T.A.J."/>
        </authorList>
    </citation>
    <scope>NUCLEOTIDE SEQUENCE</scope>
    <source>
        <strain evidence="4">NAK:433</strain>
    </source>
</reference>
<feature type="domain" description="SMODS-associated and fused to various effectors" evidence="2">
    <location>
        <begin position="162"/>
        <end position="351"/>
    </location>
</feature>
<comment type="caution">
    <text evidence="4">The sequence shown here is derived from an EMBL/GenBank/DDBJ whole genome shotgun (WGS) entry which is preliminary data.</text>
</comment>
<evidence type="ECO:0000259" key="2">
    <source>
        <dbReference type="Pfam" id="PF18145"/>
    </source>
</evidence>
<sequence length="369" mass="42211">MNKHINHFITALIDWLFRVKTVPAILLKAGLLCLSFSLIGGWALKVKVPLEDGDFIFDYDSSGFTPALITYITFVVAIVLILTGALMYINVYFRENRLTDKKKLISIESRGLRDGAGEPLSKYIPQKNKVRPIEIILDLRQKVEDGFIVKPDVAIRKILTLQEQLESHTSQYSREYIEVYFGGLTPVPLNVLNGIILDDECKITIMDWDRHSSEWKTLDKEDDEERYTIQGVKDVQATDNEVLLVISSSYLIDSSQIQKQFPSMKLVTMFLPTINTDNLWSEIKQVELGKQFLHAVADLSGLGVKRIHLFLAAPNSLCFRFGRLYDKRNLPELIVYQYERNSDVTYPWGILMPVAGIQVPEVIHCKRDI</sequence>
<dbReference type="Proteomes" id="UP000768524">
    <property type="component" value="Unassembled WGS sequence"/>
</dbReference>
<name>A0AAE2WHJ9_9GAMM</name>
<dbReference type="EMBL" id="JACGEP010000043">
    <property type="protein sequence ID" value="MBN3053060.1"/>
    <property type="molecule type" value="Genomic_DNA"/>
</dbReference>
<accession>A0AAE2WHJ9</accession>
<feature type="domain" description="SAVED-fused 2TM effector" evidence="3">
    <location>
        <begin position="3"/>
        <end position="155"/>
    </location>
</feature>
<proteinExistence type="predicted"/>
<dbReference type="NCBIfam" id="NF033611">
    <property type="entry name" value="SAVED"/>
    <property type="match status" value="1"/>
</dbReference>
<keyword evidence="1" id="KW-1133">Transmembrane helix</keyword>
<evidence type="ECO:0000313" key="4">
    <source>
        <dbReference type="EMBL" id="MBN3053060.1"/>
    </source>
</evidence>
<feature type="transmembrane region" description="Helical" evidence="1">
    <location>
        <begin position="21"/>
        <end position="44"/>
    </location>
</feature>
<dbReference type="Pfam" id="PF18145">
    <property type="entry name" value="SAVED"/>
    <property type="match status" value="1"/>
</dbReference>
<evidence type="ECO:0000259" key="3">
    <source>
        <dbReference type="Pfam" id="PF18303"/>
    </source>
</evidence>
<dbReference type="Pfam" id="PF18303">
    <property type="entry name" value="Saf_2TM"/>
    <property type="match status" value="1"/>
</dbReference>
<gene>
    <name evidence="4" type="ORF">H4F45_16570</name>
</gene>
<protein>
    <submittedName>
        <fullName evidence="4">SAVED domain-containing protein</fullName>
    </submittedName>
</protein>
<dbReference type="RefSeq" id="WP_205559656.1">
    <property type="nucleotide sequence ID" value="NZ_JACGEP010000043.1"/>
</dbReference>
<feature type="transmembrane region" description="Helical" evidence="1">
    <location>
        <begin position="64"/>
        <end position="93"/>
    </location>
</feature>
<keyword evidence="1" id="KW-0812">Transmembrane</keyword>
<evidence type="ECO:0000256" key="1">
    <source>
        <dbReference type="SAM" id="Phobius"/>
    </source>
</evidence>
<dbReference type="InterPro" id="IPR040836">
    <property type="entry name" value="SAVED"/>
</dbReference>
<dbReference type="AlphaFoldDB" id="A0AAE2WHJ9"/>
<evidence type="ECO:0000313" key="5">
    <source>
        <dbReference type="Proteomes" id="UP000768524"/>
    </source>
</evidence>
<keyword evidence="1" id="KW-0472">Membrane</keyword>